<accession>A0ABR1M1D6</accession>
<feature type="compositionally biased region" description="Basic residues" evidence="2">
    <location>
        <begin position="29"/>
        <end position="46"/>
    </location>
</feature>
<reference evidence="3 4" key="1">
    <citation type="submission" date="2024-04" db="EMBL/GenBank/DDBJ databases">
        <title>Phyllosticta paracitricarpa is synonymous to the EU quarantine fungus P. citricarpa based on phylogenomic analyses.</title>
        <authorList>
            <consortium name="Lawrence Berkeley National Laboratory"/>
            <person name="Van ingen-buijs V.A."/>
            <person name="Van westerhoven A.C."/>
            <person name="Haridas S."/>
            <person name="Skiadas P."/>
            <person name="Martin F."/>
            <person name="Groenewald J.Z."/>
            <person name="Crous P.W."/>
            <person name="Seidl M.F."/>
        </authorList>
    </citation>
    <scope>NUCLEOTIDE SEQUENCE [LARGE SCALE GENOMIC DNA]</scope>
    <source>
        <strain evidence="3 4">CPC 17464</strain>
    </source>
</reference>
<organism evidence="3 4">
    <name type="scientific">Phyllosticta citribraziliensis</name>
    <dbReference type="NCBI Taxonomy" id="989973"/>
    <lineage>
        <taxon>Eukaryota</taxon>
        <taxon>Fungi</taxon>
        <taxon>Dikarya</taxon>
        <taxon>Ascomycota</taxon>
        <taxon>Pezizomycotina</taxon>
        <taxon>Dothideomycetes</taxon>
        <taxon>Dothideomycetes incertae sedis</taxon>
        <taxon>Botryosphaeriales</taxon>
        <taxon>Phyllostictaceae</taxon>
        <taxon>Phyllosticta</taxon>
    </lineage>
</organism>
<feature type="compositionally biased region" description="Basic and acidic residues" evidence="2">
    <location>
        <begin position="64"/>
        <end position="74"/>
    </location>
</feature>
<gene>
    <name evidence="3" type="ORF">J3D65DRAFT_657397</name>
</gene>
<sequence length="212" mass="23672">MRPTFRTDESDWTPPTESSGEEGSDSARPRKLPPKKNKKPKTRKHASGGIKKLDPPRRKRLKSRKELNEVERASGDVPQADPPQPSLTTLDPNDLTDDDEFCTPLSTLKQEPAPISSGEKVISIDQGKGGIPDEGKTAPGRDRENPVCIEDRPISQASALQSGQEPKDQTTESVAAFKDMDEEELRLKLLETELKREEVSLKLRLKRLKKRS</sequence>
<evidence type="ECO:0000313" key="3">
    <source>
        <dbReference type="EMBL" id="KAK7539837.1"/>
    </source>
</evidence>
<comment type="caution">
    <text evidence="3">The sequence shown here is derived from an EMBL/GenBank/DDBJ whole genome shotgun (WGS) entry which is preliminary data.</text>
</comment>
<evidence type="ECO:0000256" key="1">
    <source>
        <dbReference type="SAM" id="Coils"/>
    </source>
</evidence>
<evidence type="ECO:0000313" key="4">
    <source>
        <dbReference type="Proteomes" id="UP001360953"/>
    </source>
</evidence>
<protein>
    <submittedName>
        <fullName evidence="3">Uncharacterized protein</fullName>
    </submittedName>
</protein>
<dbReference type="Proteomes" id="UP001360953">
    <property type="component" value="Unassembled WGS sequence"/>
</dbReference>
<evidence type="ECO:0000256" key="2">
    <source>
        <dbReference type="SAM" id="MobiDB-lite"/>
    </source>
</evidence>
<proteinExistence type="predicted"/>
<keyword evidence="4" id="KW-1185">Reference proteome</keyword>
<keyword evidence="1" id="KW-0175">Coiled coil</keyword>
<dbReference type="EMBL" id="JBBPEH010000004">
    <property type="protein sequence ID" value="KAK7539837.1"/>
    <property type="molecule type" value="Genomic_DNA"/>
</dbReference>
<name>A0ABR1M1D6_9PEZI</name>
<feature type="coiled-coil region" evidence="1">
    <location>
        <begin position="180"/>
        <end position="211"/>
    </location>
</feature>
<feature type="compositionally biased region" description="Basic and acidic residues" evidence="2">
    <location>
        <begin position="131"/>
        <end position="146"/>
    </location>
</feature>
<dbReference type="RefSeq" id="XP_066657108.1">
    <property type="nucleotide sequence ID" value="XM_066802516.1"/>
</dbReference>
<dbReference type="GeneID" id="92035422"/>
<feature type="region of interest" description="Disordered" evidence="2">
    <location>
        <begin position="1"/>
        <end position="146"/>
    </location>
</feature>